<dbReference type="EMBL" id="NSJZ01000010">
    <property type="protein sequence ID" value="PAU96813.1"/>
    <property type="molecule type" value="Genomic_DNA"/>
</dbReference>
<comment type="caution">
    <text evidence="2">The sequence shown here is derived from an EMBL/GenBank/DDBJ whole genome shotgun (WGS) entry which is preliminary data.</text>
</comment>
<feature type="domain" description="HTH luxR-type" evidence="1">
    <location>
        <begin position="105"/>
        <end position="170"/>
    </location>
</feature>
<protein>
    <recommendedName>
        <fullName evidence="1">HTH luxR-type domain-containing protein</fullName>
    </recommendedName>
</protein>
<keyword evidence="3" id="KW-1185">Reference proteome</keyword>
<reference evidence="2 3" key="1">
    <citation type="submission" date="2017-09" db="EMBL/GenBank/DDBJ databases">
        <title>Paracoccus alkalisoli sp. nov., isolated from saline alkaline soil.</title>
        <authorList>
            <person name="Dong X."/>
            <person name="Zhang G."/>
        </authorList>
    </citation>
    <scope>NUCLEOTIDE SEQUENCE [LARGE SCALE GENOMIC DNA]</scope>
    <source>
        <strain evidence="2 3">WN007</strain>
    </source>
</reference>
<sequence>MARPRQFLRHAKSFSMRQRFLWRVRLWVAGCRRLLQAGIRTRRPRAFRSFRAVGLRNMRATPVHDDGRIMRRLDGRLFWCRVQGRSPRPDEPFARAVWTFADLVAERPVLDLTRRKREIAIRACQGRMAKEITRDLDLLPRTADQYRARLFRKTGTHNKAELVAVLTSLPV</sequence>
<dbReference type="GO" id="GO:0006355">
    <property type="term" value="P:regulation of DNA-templated transcription"/>
    <property type="evidence" value="ECO:0007669"/>
    <property type="project" value="InterPro"/>
</dbReference>
<dbReference type="InterPro" id="IPR000792">
    <property type="entry name" value="Tscrpt_reg_LuxR_C"/>
</dbReference>
<proteinExistence type="predicted"/>
<dbReference type="AlphaFoldDB" id="A0A2A2GIT5"/>
<dbReference type="SUPFAM" id="SSF46894">
    <property type="entry name" value="C-terminal effector domain of the bipartite response regulators"/>
    <property type="match status" value="1"/>
</dbReference>
<evidence type="ECO:0000259" key="1">
    <source>
        <dbReference type="PROSITE" id="PS50043"/>
    </source>
</evidence>
<evidence type="ECO:0000313" key="2">
    <source>
        <dbReference type="EMBL" id="PAU96813.1"/>
    </source>
</evidence>
<dbReference type="Proteomes" id="UP000218023">
    <property type="component" value="Unassembled WGS sequence"/>
</dbReference>
<organism evidence="2 3">
    <name type="scientific">Paracoccus salipaludis</name>
    <dbReference type="NCBI Taxonomy" id="2032623"/>
    <lineage>
        <taxon>Bacteria</taxon>
        <taxon>Pseudomonadati</taxon>
        <taxon>Pseudomonadota</taxon>
        <taxon>Alphaproteobacteria</taxon>
        <taxon>Rhodobacterales</taxon>
        <taxon>Paracoccaceae</taxon>
        <taxon>Paracoccus</taxon>
    </lineage>
</organism>
<gene>
    <name evidence="2" type="ORF">CK240_12100</name>
</gene>
<dbReference type="GO" id="GO:0003677">
    <property type="term" value="F:DNA binding"/>
    <property type="evidence" value="ECO:0007669"/>
    <property type="project" value="InterPro"/>
</dbReference>
<evidence type="ECO:0000313" key="3">
    <source>
        <dbReference type="Proteomes" id="UP000218023"/>
    </source>
</evidence>
<name>A0A2A2GIT5_9RHOB</name>
<dbReference type="SMART" id="SM00421">
    <property type="entry name" value="HTH_LUXR"/>
    <property type="match status" value="1"/>
</dbReference>
<dbReference type="OrthoDB" id="9782655at2"/>
<dbReference type="Gene3D" id="1.10.10.10">
    <property type="entry name" value="Winged helix-like DNA-binding domain superfamily/Winged helix DNA-binding domain"/>
    <property type="match status" value="1"/>
</dbReference>
<dbReference type="InterPro" id="IPR036388">
    <property type="entry name" value="WH-like_DNA-bd_sf"/>
</dbReference>
<dbReference type="PROSITE" id="PS50043">
    <property type="entry name" value="HTH_LUXR_2"/>
    <property type="match status" value="1"/>
</dbReference>
<accession>A0A2A2GIT5</accession>
<dbReference type="InterPro" id="IPR016032">
    <property type="entry name" value="Sig_transdc_resp-reg_C-effctor"/>
</dbReference>
<dbReference type="Pfam" id="PF00196">
    <property type="entry name" value="GerE"/>
    <property type="match status" value="1"/>
</dbReference>